<dbReference type="PANTHER" id="PTHR39069:SF8">
    <property type="entry name" value="FI17111P1"/>
    <property type="match status" value="1"/>
</dbReference>
<dbReference type="Pfam" id="PF01683">
    <property type="entry name" value="EB"/>
    <property type="match status" value="1"/>
</dbReference>
<evidence type="ECO:0000256" key="1">
    <source>
        <dbReference type="SAM" id="SignalP"/>
    </source>
</evidence>
<reference evidence="4" key="2">
    <citation type="submission" date="2018-07" db="EMBL/GenBank/DDBJ databases">
        <authorList>
            <person name="Quirk P.G."/>
            <person name="Krulwich T.A."/>
        </authorList>
    </citation>
    <scope>NUCLEOTIDE SEQUENCE</scope>
</reference>
<keyword evidence="1" id="KW-0732">Signal</keyword>
<organism evidence="3">
    <name type="scientific">Culicoides sonorensis</name>
    <name type="common">Biting midge</name>
    <dbReference type="NCBI Taxonomy" id="179676"/>
    <lineage>
        <taxon>Eukaryota</taxon>
        <taxon>Metazoa</taxon>
        <taxon>Ecdysozoa</taxon>
        <taxon>Arthropoda</taxon>
        <taxon>Hexapoda</taxon>
        <taxon>Insecta</taxon>
        <taxon>Pterygota</taxon>
        <taxon>Neoptera</taxon>
        <taxon>Endopterygota</taxon>
        <taxon>Diptera</taxon>
        <taxon>Nematocera</taxon>
        <taxon>Chironomoidea</taxon>
        <taxon>Ceratopogonidae</taxon>
        <taxon>Ceratopogoninae</taxon>
        <taxon>Culicoides</taxon>
        <taxon>Monoculicoides</taxon>
    </lineage>
</organism>
<gene>
    <name evidence="3" type="primary">CSON001560</name>
</gene>
<dbReference type="AlphaFoldDB" id="A0A336K6L6"/>
<evidence type="ECO:0000313" key="3">
    <source>
        <dbReference type="EMBL" id="SSX00111.1"/>
    </source>
</evidence>
<feature type="domain" description="EB" evidence="2">
    <location>
        <begin position="212"/>
        <end position="255"/>
    </location>
</feature>
<sequence length="351" mass="38920">MIIEMNASVLLIIVINLFTLQQCVGFPNDDDEPNLTSQLLDINCKDISECNRFLGSQIVKVACMKEKCHCMDLNNKTTVCVPKEQKLSNELGLECPCLIDHSICNNITNKCECKTNFTSSDDNKHCVPVTSQLNEFCEIDPNCQRAEPFAVCMLTKTCECQQGFVNQNNTCFSKLEKIEITCNSHTACSNITKNSVCALSSCVCKKGFVASKIENKCLHNVHYGDGCEENLQCQSIMGVGGKCNHGKCSCKNGYKVGYTNGEQNLTICIREIEFGIDCTTAVDCISENEQPQESSMVCKNNLCDCRYGYMLDGKDAKTCTKEDAVGAAIQNGINSHYFVLLFTTIFIFTVY</sequence>
<dbReference type="InterPro" id="IPR006149">
    <property type="entry name" value="EB_dom"/>
</dbReference>
<protein>
    <submittedName>
        <fullName evidence="3">CSON001560 protein</fullName>
    </submittedName>
</protein>
<dbReference type="EMBL" id="UFQT01000124">
    <property type="protein sequence ID" value="SSX20491.1"/>
    <property type="molecule type" value="Genomic_DNA"/>
</dbReference>
<evidence type="ECO:0000259" key="2">
    <source>
        <dbReference type="Pfam" id="PF01683"/>
    </source>
</evidence>
<accession>A0A336K6L6</accession>
<feature type="signal peptide" evidence="1">
    <location>
        <begin position="1"/>
        <end position="25"/>
    </location>
</feature>
<feature type="chain" id="PRO_5033778117" evidence="1">
    <location>
        <begin position="26"/>
        <end position="351"/>
    </location>
</feature>
<reference evidence="3" key="1">
    <citation type="submission" date="2018-04" db="EMBL/GenBank/DDBJ databases">
        <authorList>
            <person name="Go L.Y."/>
            <person name="Mitchell J.A."/>
        </authorList>
    </citation>
    <scope>NUCLEOTIDE SEQUENCE</scope>
    <source>
        <tissue evidence="3">Whole organism</tissue>
    </source>
</reference>
<proteinExistence type="predicted"/>
<dbReference type="PANTHER" id="PTHR39069">
    <property type="entry name" value="ECDYSONE-INDUCIBLE GENE E1, ISOFORM A"/>
    <property type="match status" value="1"/>
</dbReference>
<evidence type="ECO:0000313" key="4">
    <source>
        <dbReference type="EMBL" id="SSX20491.1"/>
    </source>
</evidence>
<dbReference type="OMA" id="QCAQFER"/>
<dbReference type="VEuPathDB" id="VectorBase:CSON001560"/>
<dbReference type="EMBL" id="UFQS01000124">
    <property type="protein sequence ID" value="SSX00111.1"/>
    <property type="molecule type" value="Genomic_DNA"/>
</dbReference>
<name>A0A336K6L6_CULSO</name>